<name>A0ACB9HF48_9ASTR</name>
<reference evidence="2" key="1">
    <citation type="journal article" date="2022" name="Mol. Ecol. Resour.">
        <title>The genomes of chicory, endive, great burdock and yacon provide insights into Asteraceae palaeo-polyploidization history and plant inulin production.</title>
        <authorList>
            <person name="Fan W."/>
            <person name="Wang S."/>
            <person name="Wang H."/>
            <person name="Wang A."/>
            <person name="Jiang F."/>
            <person name="Liu H."/>
            <person name="Zhao H."/>
            <person name="Xu D."/>
            <person name="Zhang Y."/>
        </authorList>
    </citation>
    <scope>NUCLEOTIDE SEQUENCE [LARGE SCALE GENOMIC DNA]</scope>
    <source>
        <strain evidence="2">cv. Yunnan</strain>
    </source>
</reference>
<reference evidence="1 2" key="2">
    <citation type="journal article" date="2022" name="Mol. Ecol. Resour.">
        <title>The genomes of chicory, endive, great burdock and yacon provide insights into Asteraceae paleo-polyploidization history and plant inulin production.</title>
        <authorList>
            <person name="Fan W."/>
            <person name="Wang S."/>
            <person name="Wang H."/>
            <person name="Wang A."/>
            <person name="Jiang F."/>
            <person name="Liu H."/>
            <person name="Zhao H."/>
            <person name="Xu D."/>
            <person name="Zhang Y."/>
        </authorList>
    </citation>
    <scope>NUCLEOTIDE SEQUENCE [LARGE SCALE GENOMIC DNA]</scope>
    <source>
        <strain evidence="2">cv. Yunnan</strain>
        <tissue evidence="1">Leaves</tissue>
    </source>
</reference>
<keyword evidence="2" id="KW-1185">Reference proteome</keyword>
<evidence type="ECO:0000313" key="1">
    <source>
        <dbReference type="EMBL" id="KAI3794528.1"/>
    </source>
</evidence>
<evidence type="ECO:0000313" key="2">
    <source>
        <dbReference type="Proteomes" id="UP001056120"/>
    </source>
</evidence>
<accession>A0ACB9HF48</accession>
<comment type="caution">
    <text evidence="1">The sequence shown here is derived from an EMBL/GenBank/DDBJ whole genome shotgun (WGS) entry which is preliminary data.</text>
</comment>
<dbReference type="EMBL" id="CM042029">
    <property type="protein sequence ID" value="KAI3794528.1"/>
    <property type="molecule type" value="Genomic_DNA"/>
</dbReference>
<dbReference type="Proteomes" id="UP001056120">
    <property type="component" value="Linkage Group LG12"/>
</dbReference>
<sequence>MAGVDYSQWGMDIEEWERMETGPPPPHLYADVYDQEHKHGRDEDVVMMMKTDATYELCGSTEPKNRLTNDFNEINSNEGGDDFLMQSPKTYNKIMNRGQVEALAMVGVDYNDWGMDFEEWERMQTGPPPPHLYADDYVQDHEYERDEEVIMMMATNATDELLGSTQPKNQLIDVFDERNDEGGDDFLMQLSKTNIKTMNHDGIKRLKMLMVAMMSRNNFSYIILDIMSVSIEALAMAGVDYNEWGMDFEEWERMEMGPPPPHLYADDYDQEHELERDEEVFMMMKKDATELKKPVDRCF</sequence>
<organism evidence="1 2">
    <name type="scientific">Smallanthus sonchifolius</name>
    <dbReference type="NCBI Taxonomy" id="185202"/>
    <lineage>
        <taxon>Eukaryota</taxon>
        <taxon>Viridiplantae</taxon>
        <taxon>Streptophyta</taxon>
        <taxon>Embryophyta</taxon>
        <taxon>Tracheophyta</taxon>
        <taxon>Spermatophyta</taxon>
        <taxon>Magnoliopsida</taxon>
        <taxon>eudicotyledons</taxon>
        <taxon>Gunneridae</taxon>
        <taxon>Pentapetalae</taxon>
        <taxon>asterids</taxon>
        <taxon>campanulids</taxon>
        <taxon>Asterales</taxon>
        <taxon>Asteraceae</taxon>
        <taxon>Asteroideae</taxon>
        <taxon>Heliantheae alliance</taxon>
        <taxon>Millerieae</taxon>
        <taxon>Smallanthus</taxon>
    </lineage>
</organism>
<protein>
    <submittedName>
        <fullName evidence="1">Uncharacterized protein</fullName>
    </submittedName>
</protein>
<gene>
    <name evidence="1" type="ORF">L1987_37160</name>
</gene>
<proteinExistence type="predicted"/>